<organism evidence="2 3">
    <name type="scientific">Adiantum capillus-veneris</name>
    <name type="common">Maidenhair fern</name>
    <dbReference type="NCBI Taxonomy" id="13818"/>
    <lineage>
        <taxon>Eukaryota</taxon>
        <taxon>Viridiplantae</taxon>
        <taxon>Streptophyta</taxon>
        <taxon>Embryophyta</taxon>
        <taxon>Tracheophyta</taxon>
        <taxon>Polypodiopsida</taxon>
        <taxon>Polypodiidae</taxon>
        <taxon>Polypodiales</taxon>
        <taxon>Pteridineae</taxon>
        <taxon>Pteridaceae</taxon>
        <taxon>Vittarioideae</taxon>
        <taxon>Adiantum</taxon>
    </lineage>
</organism>
<name>A0A9D4UUJ3_ADICA</name>
<dbReference type="OrthoDB" id="1915073at2759"/>
<gene>
    <name evidence="2" type="ORF">GOP47_0010344</name>
</gene>
<keyword evidence="3" id="KW-1185">Reference proteome</keyword>
<feature type="compositionally biased region" description="Low complexity" evidence="1">
    <location>
        <begin position="102"/>
        <end position="112"/>
    </location>
</feature>
<protein>
    <submittedName>
        <fullName evidence="2">Uncharacterized protein</fullName>
    </submittedName>
</protein>
<feature type="region of interest" description="Disordered" evidence="1">
    <location>
        <begin position="55"/>
        <end position="122"/>
    </location>
</feature>
<evidence type="ECO:0000313" key="2">
    <source>
        <dbReference type="EMBL" id="KAI5074383.1"/>
    </source>
</evidence>
<evidence type="ECO:0000256" key="1">
    <source>
        <dbReference type="SAM" id="MobiDB-lite"/>
    </source>
</evidence>
<evidence type="ECO:0000313" key="3">
    <source>
        <dbReference type="Proteomes" id="UP000886520"/>
    </source>
</evidence>
<dbReference type="AlphaFoldDB" id="A0A9D4UUJ3"/>
<sequence length="225" mass="23635">MLQNAIHSGSILPLSPCDLYTRAASLKSWGYRPDGQRLSVKRAFRNGKNAVDCNKLLLGQKKEKKKHGGRRAGEAEGGGDDEGTRTEKKEREGSQGGGSSRGAGRATAAARTGGEGGGRGDLGSAGRAGSFLVVPARPLPVSTSSEGASPPLVTSNHRLGISDVLRELAIDEDDGFSLAIVPSTLPPVVIILHFNNRNQAALQDDLLACISYLALSYSCKLEARN</sequence>
<dbReference type="EMBL" id="JABFUD020000010">
    <property type="protein sequence ID" value="KAI5074383.1"/>
    <property type="molecule type" value="Genomic_DNA"/>
</dbReference>
<reference evidence="2" key="1">
    <citation type="submission" date="2021-01" db="EMBL/GenBank/DDBJ databases">
        <title>Adiantum capillus-veneris genome.</title>
        <authorList>
            <person name="Fang Y."/>
            <person name="Liao Q."/>
        </authorList>
    </citation>
    <scope>NUCLEOTIDE SEQUENCE</scope>
    <source>
        <strain evidence="2">H3</strain>
        <tissue evidence="2">Leaf</tissue>
    </source>
</reference>
<feature type="compositionally biased region" description="Gly residues" evidence="1">
    <location>
        <begin position="113"/>
        <end position="122"/>
    </location>
</feature>
<feature type="compositionally biased region" description="Basic and acidic residues" evidence="1">
    <location>
        <begin position="82"/>
        <end position="93"/>
    </location>
</feature>
<dbReference type="Proteomes" id="UP000886520">
    <property type="component" value="Chromosome 10"/>
</dbReference>
<comment type="caution">
    <text evidence="2">The sequence shown here is derived from an EMBL/GenBank/DDBJ whole genome shotgun (WGS) entry which is preliminary data.</text>
</comment>
<proteinExistence type="predicted"/>
<accession>A0A9D4UUJ3</accession>